<evidence type="ECO:0000256" key="3">
    <source>
        <dbReference type="ARBA" id="ARBA00022692"/>
    </source>
</evidence>
<protein>
    <submittedName>
        <fullName evidence="8">Putative membrane protein, putative permease (EamA domain)</fullName>
    </submittedName>
</protein>
<organism evidence="8 9">
    <name type="scientific">Campylobacter avium LMG 24591</name>
    <dbReference type="NCBI Taxonomy" id="522484"/>
    <lineage>
        <taxon>Bacteria</taxon>
        <taxon>Pseudomonadati</taxon>
        <taxon>Campylobacterota</taxon>
        <taxon>Epsilonproteobacteria</taxon>
        <taxon>Campylobacterales</taxon>
        <taxon>Campylobacteraceae</taxon>
        <taxon>Campylobacter</taxon>
    </lineage>
</organism>
<feature type="transmembrane region" description="Helical" evidence="6">
    <location>
        <begin position="253"/>
        <end position="270"/>
    </location>
</feature>
<feature type="domain" description="EamA" evidence="7">
    <location>
        <begin position="160"/>
        <end position="293"/>
    </location>
</feature>
<feature type="domain" description="EamA" evidence="7">
    <location>
        <begin position="10"/>
        <end position="116"/>
    </location>
</feature>
<dbReference type="Proteomes" id="UP000201169">
    <property type="component" value="Chromosome"/>
</dbReference>
<accession>A0A222MZ52</accession>
<dbReference type="Pfam" id="PF00892">
    <property type="entry name" value="EamA"/>
    <property type="match status" value="2"/>
</dbReference>
<feature type="transmembrane region" description="Helical" evidence="6">
    <location>
        <begin position="220"/>
        <end position="241"/>
    </location>
</feature>
<dbReference type="GO" id="GO:0005886">
    <property type="term" value="C:plasma membrane"/>
    <property type="evidence" value="ECO:0007669"/>
    <property type="project" value="UniProtKB-SubCell"/>
</dbReference>
<evidence type="ECO:0000259" key="7">
    <source>
        <dbReference type="Pfam" id="PF00892"/>
    </source>
</evidence>
<comment type="subcellular location">
    <subcellularLocation>
        <location evidence="1">Cell membrane</location>
        <topology evidence="1">Multi-pass membrane protein</topology>
    </subcellularLocation>
</comment>
<sequence>MSNKKILLPLMFFAMFLWGTSWPSSKILVEYAPPYIISFWRLFFVSISALFIVLVLRLSFKIDKKSIFFVMLTGLCNAIYSLFHFAGLEFGLAGLGGVLVTTSIPILSFILMQFLRYKEARKRKIIIKKPPKNQIFGLFLGILSGAFLLNLANFTELFSKANIFFLLAALTWVFLSMFSKNIKSHPLLLNFYVSLFSFIFALPLIFFDGVFFILEADFKFFAFMFLVAFLSTGIGTGIYYYGIKILGVVKTNAFQLLVPPCALLMSFFMLNERPSFSTVFGTALALFAIYFINIYKKKEK</sequence>
<gene>
    <name evidence="8" type="ORF">CAV_1521</name>
</gene>
<feature type="transmembrane region" description="Helical" evidence="6">
    <location>
        <begin position="92"/>
        <end position="115"/>
    </location>
</feature>
<dbReference type="InterPro" id="IPR050638">
    <property type="entry name" value="AA-Vitamin_Transporters"/>
</dbReference>
<reference evidence="8 9" key="1">
    <citation type="submission" date="2017-07" db="EMBL/GenBank/DDBJ databases">
        <title>Analysis of two Campylobacter avium genomes and identification of a novel hippuricase gene.</title>
        <authorList>
            <person name="Miller W.G."/>
            <person name="Chapman M.H."/>
            <person name="Yee E."/>
            <person name="Revez J."/>
            <person name="Bono J.L."/>
            <person name="Rossi M."/>
        </authorList>
    </citation>
    <scope>NUCLEOTIDE SEQUENCE [LARGE SCALE GENOMIC DNA]</scope>
    <source>
        <strain evidence="8 9">LMG 24591</strain>
    </source>
</reference>
<feature type="transmembrane region" description="Helical" evidence="6">
    <location>
        <begin position="191"/>
        <end position="214"/>
    </location>
</feature>
<keyword evidence="5 6" id="KW-0472">Membrane</keyword>
<dbReference type="AlphaFoldDB" id="A0A222MZ52"/>
<keyword evidence="3 6" id="KW-0812">Transmembrane</keyword>
<evidence type="ECO:0000256" key="4">
    <source>
        <dbReference type="ARBA" id="ARBA00022989"/>
    </source>
</evidence>
<dbReference type="RefSeq" id="WP_094325941.1">
    <property type="nucleotide sequence ID" value="NZ_CP022347.1"/>
</dbReference>
<proteinExistence type="predicted"/>
<feature type="transmembrane region" description="Helical" evidence="6">
    <location>
        <begin position="276"/>
        <end position="295"/>
    </location>
</feature>
<name>A0A222MZ52_9BACT</name>
<dbReference type="PANTHER" id="PTHR32322:SF18">
    <property type="entry name" value="S-ADENOSYLMETHIONINE_S-ADENOSYLHOMOCYSTEINE TRANSPORTER"/>
    <property type="match status" value="1"/>
</dbReference>
<dbReference type="OrthoDB" id="9782878at2"/>
<keyword evidence="9" id="KW-1185">Reference proteome</keyword>
<feature type="transmembrane region" description="Helical" evidence="6">
    <location>
        <begin position="135"/>
        <end position="155"/>
    </location>
</feature>
<dbReference type="KEGG" id="cavi:CAV_1521"/>
<evidence type="ECO:0000256" key="1">
    <source>
        <dbReference type="ARBA" id="ARBA00004651"/>
    </source>
</evidence>
<keyword evidence="2" id="KW-1003">Cell membrane</keyword>
<feature type="transmembrane region" description="Helical" evidence="6">
    <location>
        <begin position="67"/>
        <end position="86"/>
    </location>
</feature>
<dbReference type="EMBL" id="CP022347">
    <property type="protein sequence ID" value="ASQ31129.1"/>
    <property type="molecule type" value="Genomic_DNA"/>
</dbReference>
<evidence type="ECO:0000313" key="8">
    <source>
        <dbReference type="EMBL" id="ASQ31129.1"/>
    </source>
</evidence>
<dbReference type="InterPro" id="IPR037185">
    <property type="entry name" value="EmrE-like"/>
</dbReference>
<keyword evidence="4 6" id="KW-1133">Transmembrane helix</keyword>
<feature type="transmembrane region" description="Helical" evidence="6">
    <location>
        <begin position="39"/>
        <end position="60"/>
    </location>
</feature>
<evidence type="ECO:0000256" key="6">
    <source>
        <dbReference type="SAM" id="Phobius"/>
    </source>
</evidence>
<evidence type="ECO:0000256" key="2">
    <source>
        <dbReference type="ARBA" id="ARBA00022475"/>
    </source>
</evidence>
<evidence type="ECO:0000256" key="5">
    <source>
        <dbReference type="ARBA" id="ARBA00023136"/>
    </source>
</evidence>
<evidence type="ECO:0000313" key="9">
    <source>
        <dbReference type="Proteomes" id="UP000201169"/>
    </source>
</evidence>
<dbReference type="SUPFAM" id="SSF103481">
    <property type="entry name" value="Multidrug resistance efflux transporter EmrE"/>
    <property type="match status" value="1"/>
</dbReference>
<dbReference type="PANTHER" id="PTHR32322">
    <property type="entry name" value="INNER MEMBRANE TRANSPORTER"/>
    <property type="match status" value="1"/>
</dbReference>
<dbReference type="InterPro" id="IPR000620">
    <property type="entry name" value="EamA_dom"/>
</dbReference>
<feature type="transmembrane region" description="Helical" evidence="6">
    <location>
        <begin position="161"/>
        <end position="179"/>
    </location>
</feature>